<protein>
    <recommendedName>
        <fullName evidence="1">Nucleotidyl transferase domain-containing protein</fullName>
    </recommendedName>
</protein>
<dbReference type="STRING" id="2903.R1FXX8"/>
<proteinExistence type="predicted"/>
<evidence type="ECO:0000259" key="1">
    <source>
        <dbReference type="Pfam" id="PF00483"/>
    </source>
</evidence>
<dbReference type="OMA" id="NIAICAP"/>
<dbReference type="HOGENOM" id="CLU_110024_0_0_1"/>
<dbReference type="KEGG" id="ehx:EMIHUDRAFT_454241"/>
<dbReference type="Proteomes" id="UP000013827">
    <property type="component" value="Unassembled WGS sequence"/>
</dbReference>
<organism evidence="2 3">
    <name type="scientific">Emiliania huxleyi (strain CCMP1516)</name>
    <dbReference type="NCBI Taxonomy" id="280463"/>
    <lineage>
        <taxon>Eukaryota</taxon>
        <taxon>Haptista</taxon>
        <taxon>Haptophyta</taxon>
        <taxon>Prymnesiophyceae</taxon>
        <taxon>Isochrysidales</taxon>
        <taxon>Noelaerhabdaceae</taxon>
        <taxon>Emiliania</taxon>
    </lineage>
</organism>
<dbReference type="InterPro" id="IPR051956">
    <property type="entry name" value="eIF2B_epsilon"/>
</dbReference>
<dbReference type="InterPro" id="IPR029044">
    <property type="entry name" value="Nucleotide-diphossugar_trans"/>
</dbReference>
<dbReference type="RefSeq" id="XP_005793025.1">
    <property type="nucleotide sequence ID" value="XM_005792968.1"/>
</dbReference>
<feature type="domain" description="Nucleotidyl transferase" evidence="1">
    <location>
        <begin position="17"/>
        <end position="153"/>
    </location>
</feature>
<dbReference type="EnsemblProtists" id="EOD40596">
    <property type="protein sequence ID" value="EOD40596"/>
    <property type="gene ID" value="EMIHUDRAFT_454241"/>
</dbReference>
<name>A0A0D3KXW1_EMIH1</name>
<dbReference type="GeneID" id="17285867"/>
<accession>A0A0D3KXW1</accession>
<dbReference type="SUPFAM" id="SSF53448">
    <property type="entry name" value="Nucleotide-diphospho-sugar transferases"/>
    <property type="match status" value="1"/>
</dbReference>
<evidence type="ECO:0000313" key="3">
    <source>
        <dbReference type="Proteomes" id="UP000013827"/>
    </source>
</evidence>
<reference evidence="3" key="1">
    <citation type="journal article" date="2013" name="Nature">
        <title>Pan genome of the phytoplankton Emiliania underpins its global distribution.</title>
        <authorList>
            <person name="Read B.A."/>
            <person name="Kegel J."/>
            <person name="Klute M.J."/>
            <person name="Kuo A."/>
            <person name="Lefebvre S.C."/>
            <person name="Maumus F."/>
            <person name="Mayer C."/>
            <person name="Miller J."/>
            <person name="Monier A."/>
            <person name="Salamov A."/>
            <person name="Young J."/>
            <person name="Aguilar M."/>
            <person name="Claverie J.M."/>
            <person name="Frickenhaus S."/>
            <person name="Gonzalez K."/>
            <person name="Herman E.K."/>
            <person name="Lin Y.C."/>
            <person name="Napier J."/>
            <person name="Ogata H."/>
            <person name="Sarno A.F."/>
            <person name="Shmutz J."/>
            <person name="Schroeder D."/>
            <person name="de Vargas C."/>
            <person name="Verret F."/>
            <person name="von Dassow P."/>
            <person name="Valentin K."/>
            <person name="Van de Peer Y."/>
            <person name="Wheeler G."/>
            <person name="Dacks J.B."/>
            <person name="Delwiche C.F."/>
            <person name="Dyhrman S.T."/>
            <person name="Glockner G."/>
            <person name="John U."/>
            <person name="Richards T."/>
            <person name="Worden A.Z."/>
            <person name="Zhang X."/>
            <person name="Grigoriev I.V."/>
            <person name="Allen A.E."/>
            <person name="Bidle K."/>
            <person name="Borodovsky M."/>
            <person name="Bowler C."/>
            <person name="Brownlee C."/>
            <person name="Cock J.M."/>
            <person name="Elias M."/>
            <person name="Gladyshev V.N."/>
            <person name="Groth M."/>
            <person name="Guda C."/>
            <person name="Hadaegh A."/>
            <person name="Iglesias-Rodriguez M.D."/>
            <person name="Jenkins J."/>
            <person name="Jones B.M."/>
            <person name="Lawson T."/>
            <person name="Leese F."/>
            <person name="Lindquist E."/>
            <person name="Lobanov A."/>
            <person name="Lomsadze A."/>
            <person name="Malik S.B."/>
            <person name="Marsh M.E."/>
            <person name="Mackinder L."/>
            <person name="Mock T."/>
            <person name="Mueller-Roeber B."/>
            <person name="Pagarete A."/>
            <person name="Parker M."/>
            <person name="Probert I."/>
            <person name="Quesneville H."/>
            <person name="Raines C."/>
            <person name="Rensing S.A."/>
            <person name="Riano-Pachon D.M."/>
            <person name="Richier S."/>
            <person name="Rokitta S."/>
            <person name="Shiraiwa Y."/>
            <person name="Soanes D.M."/>
            <person name="van der Giezen M."/>
            <person name="Wahlund T.M."/>
            <person name="Williams B."/>
            <person name="Wilson W."/>
            <person name="Wolfe G."/>
            <person name="Wurch L.L."/>
        </authorList>
    </citation>
    <scope>NUCLEOTIDE SEQUENCE</scope>
</reference>
<sequence length="193" mass="20899">MVKQPDSDLAQQSVLQAVVLADSFAQAFRPVSYQVPKALMPLVNVPMIEYTLEFLAASGVQEIFVFCCAHAEQVISYVRDSQLELRLASVRLHVLAAKSPCFSAGDALREVEALGVITSDFVLCHADVVSNLELGSVIAAHKARRESDRDAVMTTVLRRVPAGSRSHRAEDATLVATSGETGRLLLYEQAGKS</sequence>
<dbReference type="GO" id="GO:0031369">
    <property type="term" value="F:translation initiation factor binding"/>
    <property type="evidence" value="ECO:0007669"/>
    <property type="project" value="TreeGrafter"/>
</dbReference>
<dbReference type="PANTHER" id="PTHR45887">
    <property type="entry name" value="TRANSLATION INITIATION FACTOR EIF-2B SUBUNIT EPSILON"/>
    <property type="match status" value="1"/>
</dbReference>
<dbReference type="AlphaFoldDB" id="A0A0D3KXW1"/>
<dbReference type="InterPro" id="IPR005835">
    <property type="entry name" value="NTP_transferase_dom"/>
</dbReference>
<dbReference type="GO" id="GO:0005085">
    <property type="term" value="F:guanyl-nucleotide exchange factor activity"/>
    <property type="evidence" value="ECO:0007669"/>
    <property type="project" value="TreeGrafter"/>
</dbReference>
<dbReference type="GO" id="GO:0005851">
    <property type="term" value="C:eukaryotic translation initiation factor 2B complex"/>
    <property type="evidence" value="ECO:0007669"/>
    <property type="project" value="TreeGrafter"/>
</dbReference>
<dbReference type="PANTHER" id="PTHR45887:SF1">
    <property type="entry name" value="TRANSLATION INITIATION FACTOR EIF-2B SUBUNIT EPSILON"/>
    <property type="match status" value="1"/>
</dbReference>
<reference evidence="2" key="2">
    <citation type="submission" date="2024-10" db="UniProtKB">
        <authorList>
            <consortium name="EnsemblProtists"/>
        </authorList>
    </citation>
    <scope>IDENTIFICATION</scope>
</reference>
<keyword evidence="3" id="KW-1185">Reference proteome</keyword>
<evidence type="ECO:0000313" key="2">
    <source>
        <dbReference type="EnsemblProtists" id="EOD40596"/>
    </source>
</evidence>
<dbReference type="GO" id="GO:0003743">
    <property type="term" value="F:translation initiation factor activity"/>
    <property type="evidence" value="ECO:0007669"/>
    <property type="project" value="TreeGrafter"/>
</dbReference>
<dbReference type="Gene3D" id="3.90.550.10">
    <property type="entry name" value="Spore Coat Polysaccharide Biosynthesis Protein SpsA, Chain A"/>
    <property type="match status" value="1"/>
</dbReference>
<dbReference type="Pfam" id="PF00483">
    <property type="entry name" value="NTP_transferase"/>
    <property type="match status" value="1"/>
</dbReference>
<dbReference type="eggNOG" id="KOG1461">
    <property type="taxonomic scope" value="Eukaryota"/>
</dbReference>